<accession>A0AAV4M0P7</accession>
<dbReference type="RefSeq" id="XP_067718037.1">
    <property type="nucleotide sequence ID" value="XM_067861936.1"/>
</dbReference>
<dbReference type="Proteomes" id="UP001497744">
    <property type="component" value="Unassembled WGS sequence"/>
</dbReference>
<reference evidence="2 3" key="1">
    <citation type="submission" date="2021-06" db="EMBL/GenBank/DDBJ databases">
        <title>Genome sequence of Babesia caballi.</title>
        <authorList>
            <person name="Yamagishi J."/>
            <person name="Kidaka T."/>
            <person name="Ochi A."/>
        </authorList>
    </citation>
    <scope>NUCLEOTIDE SEQUENCE [LARGE SCALE GENOMIC DNA]</scope>
    <source>
        <strain evidence="2">USDA-D6B2</strain>
    </source>
</reference>
<feature type="compositionally biased region" description="Polar residues" evidence="1">
    <location>
        <begin position="395"/>
        <end position="405"/>
    </location>
</feature>
<proteinExistence type="predicted"/>
<evidence type="ECO:0000256" key="1">
    <source>
        <dbReference type="SAM" id="MobiDB-lite"/>
    </source>
</evidence>
<name>A0AAV4M0P7_BABCB</name>
<organism evidence="2 3">
    <name type="scientific">Babesia caballi</name>
    <dbReference type="NCBI Taxonomy" id="5871"/>
    <lineage>
        <taxon>Eukaryota</taxon>
        <taxon>Sar</taxon>
        <taxon>Alveolata</taxon>
        <taxon>Apicomplexa</taxon>
        <taxon>Aconoidasida</taxon>
        <taxon>Piroplasmida</taxon>
        <taxon>Babesiidae</taxon>
        <taxon>Babesia</taxon>
    </lineage>
</organism>
<evidence type="ECO:0000313" key="3">
    <source>
        <dbReference type="Proteomes" id="UP001497744"/>
    </source>
</evidence>
<feature type="region of interest" description="Disordered" evidence="1">
    <location>
        <begin position="273"/>
        <end position="367"/>
    </location>
</feature>
<feature type="region of interest" description="Disordered" evidence="1">
    <location>
        <begin position="383"/>
        <end position="405"/>
    </location>
</feature>
<feature type="compositionally biased region" description="Polar residues" evidence="1">
    <location>
        <begin position="334"/>
        <end position="359"/>
    </location>
</feature>
<sequence>MTGWREGIKEPDTLKATLEFLSAIRANILLRNTICDVFSDYGNGYCSHEASNRNPFHTLLENIVDLRARLLGHDKSGQYGSYGDYQAIVDFIGDSKECDNLTRECIINVRRKGSTTAVCLANLDACAKKLAGVILKVLPNLYNTLNSVLARLWDDGKWLFKRCNDENGSLYKLLTSDGDIHDKEECPYSKMGKLKLGFTKGDIHSQVLGEKVQDTINSLVGNSGSLWSLIVLIKGNNIVSASSSLYASIGNKNQFNTRCLCIERTVEANETSHNIYGSNRQARSSVRSAGGNAPTRRRRARRSAPPASVPVTPKTIDNPDVSTAPKSHGPVTAPSVTVGTHTLSASTTKPRNTYATPSRKQADVPLPGEGYPNNGIMYFHSPSSSSQSRFGGDNWQETRVEPQSNPNSNCAASGVAAGCVLVGCVGVGAAYGFNIGGFGTMVNSMF</sequence>
<feature type="compositionally biased region" description="Polar residues" evidence="1">
    <location>
        <begin position="273"/>
        <end position="287"/>
    </location>
</feature>
<dbReference type="GeneID" id="94197449"/>
<gene>
    <name evidence="2" type="ORF">BcabD6B2_54040</name>
</gene>
<evidence type="ECO:0000313" key="2">
    <source>
        <dbReference type="EMBL" id="GIX65968.1"/>
    </source>
</evidence>
<dbReference type="AlphaFoldDB" id="A0AAV4M0P7"/>
<keyword evidence="3" id="KW-1185">Reference proteome</keyword>
<dbReference type="EMBL" id="BPLF01000006">
    <property type="protein sequence ID" value="GIX65968.1"/>
    <property type="molecule type" value="Genomic_DNA"/>
</dbReference>
<comment type="caution">
    <text evidence="2">The sequence shown here is derived from an EMBL/GenBank/DDBJ whole genome shotgun (WGS) entry which is preliminary data.</text>
</comment>
<protein>
    <submittedName>
        <fullName evidence="2">RNA 2',3'-cyclic phosphodiesterase</fullName>
    </submittedName>
</protein>